<sequence>MSRLLLLLICWVPFFANACGIHQDTGLFLVTEPGSLPVFESTVNERQNGRFNSLNSPEHVKVYQFTNVLSNSNQKVSFSLFEPVKGHYSEVLISEHTKLQHRETQPSPTELLLIAELDVLEALATKQLSWSDAKTLGLVRINGQAKDIAMLERWFVDLF</sequence>
<evidence type="ECO:0000313" key="2">
    <source>
        <dbReference type="EMBL" id="MCL1046663.1"/>
    </source>
</evidence>
<dbReference type="Proteomes" id="UP001202134">
    <property type="component" value="Unassembled WGS sequence"/>
</dbReference>
<reference evidence="2 3" key="1">
    <citation type="submission" date="2022-01" db="EMBL/GenBank/DDBJ databases">
        <title>Whole genome-based taxonomy of the Shewanellaceae.</title>
        <authorList>
            <person name="Martin-Rodriguez A.J."/>
        </authorList>
    </citation>
    <scope>NUCLEOTIDE SEQUENCE [LARGE SCALE GENOMIC DNA]</scope>
    <source>
        <strain evidence="2 3">DSM 24955</strain>
    </source>
</reference>
<feature type="chain" id="PRO_5046546052" description="Lipoprotein" evidence="1">
    <location>
        <begin position="19"/>
        <end position="159"/>
    </location>
</feature>
<protein>
    <recommendedName>
        <fullName evidence="4">Lipoprotein</fullName>
    </recommendedName>
</protein>
<keyword evidence="1" id="KW-0732">Signal</keyword>
<organism evidence="2 3">
    <name type="scientific">Shewanella electrodiphila</name>
    <dbReference type="NCBI Taxonomy" id="934143"/>
    <lineage>
        <taxon>Bacteria</taxon>
        <taxon>Pseudomonadati</taxon>
        <taxon>Pseudomonadota</taxon>
        <taxon>Gammaproteobacteria</taxon>
        <taxon>Alteromonadales</taxon>
        <taxon>Shewanellaceae</taxon>
        <taxon>Shewanella</taxon>
    </lineage>
</organism>
<dbReference type="RefSeq" id="WP_248956268.1">
    <property type="nucleotide sequence ID" value="NZ_JAKIKU010000008.1"/>
</dbReference>
<evidence type="ECO:0000256" key="1">
    <source>
        <dbReference type="SAM" id="SignalP"/>
    </source>
</evidence>
<feature type="signal peptide" evidence="1">
    <location>
        <begin position="1"/>
        <end position="18"/>
    </location>
</feature>
<evidence type="ECO:0000313" key="3">
    <source>
        <dbReference type="Proteomes" id="UP001202134"/>
    </source>
</evidence>
<name>A0ABT0KS37_9GAMM</name>
<evidence type="ECO:0008006" key="4">
    <source>
        <dbReference type="Google" id="ProtNLM"/>
    </source>
</evidence>
<dbReference type="EMBL" id="JAKIKU010000008">
    <property type="protein sequence ID" value="MCL1046663.1"/>
    <property type="molecule type" value="Genomic_DNA"/>
</dbReference>
<comment type="caution">
    <text evidence="2">The sequence shown here is derived from an EMBL/GenBank/DDBJ whole genome shotgun (WGS) entry which is preliminary data.</text>
</comment>
<proteinExistence type="predicted"/>
<gene>
    <name evidence="2" type="ORF">L2737_15220</name>
</gene>
<keyword evidence="3" id="KW-1185">Reference proteome</keyword>
<accession>A0ABT0KS37</accession>